<reference evidence="2 3" key="2">
    <citation type="journal article" date="2019" name="G3 (Bethesda)">
        <title>Hybrid Assembly of the Genome of the Entomopathogenic Nematode Steinernema carpocapsae Identifies the X-Chromosome.</title>
        <authorList>
            <person name="Serra L."/>
            <person name="Macchietto M."/>
            <person name="Macias-Munoz A."/>
            <person name="McGill C.J."/>
            <person name="Rodriguez I.M."/>
            <person name="Rodriguez B."/>
            <person name="Murad R."/>
            <person name="Mortazavi A."/>
        </authorList>
    </citation>
    <scope>NUCLEOTIDE SEQUENCE [LARGE SCALE GENOMIC DNA]</scope>
    <source>
        <strain evidence="2 3">ALL</strain>
    </source>
</reference>
<reference evidence="2 3" key="1">
    <citation type="journal article" date="2015" name="Genome Biol.">
        <title>Comparative genomics of Steinernema reveals deeply conserved gene regulatory networks.</title>
        <authorList>
            <person name="Dillman A.R."/>
            <person name="Macchietto M."/>
            <person name="Porter C.F."/>
            <person name="Rogers A."/>
            <person name="Williams B."/>
            <person name="Antoshechkin I."/>
            <person name="Lee M.M."/>
            <person name="Goodwin Z."/>
            <person name="Lu X."/>
            <person name="Lewis E.E."/>
            <person name="Goodrich-Blair H."/>
            <person name="Stock S.P."/>
            <person name="Adams B.J."/>
            <person name="Sternberg P.W."/>
            <person name="Mortazavi A."/>
        </authorList>
    </citation>
    <scope>NUCLEOTIDE SEQUENCE [LARGE SCALE GENOMIC DNA]</scope>
    <source>
        <strain evidence="2 3">ALL</strain>
    </source>
</reference>
<dbReference type="AlphaFoldDB" id="A0A4U5M7T3"/>
<dbReference type="Proteomes" id="UP000298663">
    <property type="component" value="Unassembled WGS sequence"/>
</dbReference>
<accession>A0A4U5M7T3</accession>
<name>A0A4U5M7T3_STECR</name>
<evidence type="ECO:0000313" key="2">
    <source>
        <dbReference type="EMBL" id="TKR64980.1"/>
    </source>
</evidence>
<organism evidence="2 3">
    <name type="scientific">Steinernema carpocapsae</name>
    <name type="common">Entomopathogenic nematode</name>
    <dbReference type="NCBI Taxonomy" id="34508"/>
    <lineage>
        <taxon>Eukaryota</taxon>
        <taxon>Metazoa</taxon>
        <taxon>Ecdysozoa</taxon>
        <taxon>Nematoda</taxon>
        <taxon>Chromadorea</taxon>
        <taxon>Rhabditida</taxon>
        <taxon>Tylenchina</taxon>
        <taxon>Panagrolaimomorpha</taxon>
        <taxon>Strongyloidoidea</taxon>
        <taxon>Steinernematidae</taxon>
        <taxon>Steinernema</taxon>
    </lineage>
</organism>
<comment type="caution">
    <text evidence="2">The sequence shown here is derived from an EMBL/GenBank/DDBJ whole genome shotgun (WGS) entry which is preliminary data.</text>
</comment>
<evidence type="ECO:0000313" key="3">
    <source>
        <dbReference type="Proteomes" id="UP000298663"/>
    </source>
</evidence>
<proteinExistence type="predicted"/>
<keyword evidence="3" id="KW-1185">Reference proteome</keyword>
<protein>
    <submittedName>
        <fullName evidence="2">Uncharacterized protein</fullName>
    </submittedName>
</protein>
<sequence>MKTVFNYPLFKVHNASDGDPPLELLINDSPKGSFDFWSLRPRRAKSNLIPIRCFPATIWDILNRRRALQLRNDVAHRRSLWGTKSAQRRGEKRHRRSFDELGDQETRDLTD</sequence>
<dbReference type="EMBL" id="AZBU02000009">
    <property type="protein sequence ID" value="TKR64980.1"/>
    <property type="molecule type" value="Genomic_DNA"/>
</dbReference>
<gene>
    <name evidence="2" type="ORF">L596_025445</name>
</gene>
<feature type="region of interest" description="Disordered" evidence="1">
    <location>
        <begin position="81"/>
        <end position="111"/>
    </location>
</feature>
<feature type="compositionally biased region" description="Basic residues" evidence="1">
    <location>
        <begin position="86"/>
        <end position="96"/>
    </location>
</feature>
<evidence type="ECO:0000256" key="1">
    <source>
        <dbReference type="SAM" id="MobiDB-lite"/>
    </source>
</evidence>